<keyword evidence="1" id="KW-0812">Transmembrane</keyword>
<organism evidence="2 3">
    <name type="scientific">Chryseobacterium soldanellicola</name>
    <dbReference type="NCBI Taxonomy" id="311333"/>
    <lineage>
        <taxon>Bacteria</taxon>
        <taxon>Pseudomonadati</taxon>
        <taxon>Bacteroidota</taxon>
        <taxon>Flavobacteriia</taxon>
        <taxon>Flavobacteriales</taxon>
        <taxon>Weeksellaceae</taxon>
        <taxon>Chryseobacterium group</taxon>
        <taxon>Chryseobacterium</taxon>
    </lineage>
</organism>
<feature type="transmembrane region" description="Helical" evidence="1">
    <location>
        <begin position="48"/>
        <end position="70"/>
    </location>
</feature>
<evidence type="ECO:0000313" key="3">
    <source>
        <dbReference type="Proteomes" id="UP000199627"/>
    </source>
</evidence>
<name>A0A1H1GNN8_9FLAO</name>
<keyword evidence="1" id="KW-0472">Membrane</keyword>
<dbReference type="Proteomes" id="UP000199627">
    <property type="component" value="Unassembled WGS sequence"/>
</dbReference>
<keyword evidence="3" id="KW-1185">Reference proteome</keyword>
<keyword evidence="1" id="KW-1133">Transmembrane helix</keyword>
<accession>A0A1H1GNN8</accession>
<evidence type="ECO:0000313" key="2">
    <source>
        <dbReference type="EMBL" id="SDR14751.1"/>
    </source>
</evidence>
<dbReference type="EMBL" id="FNKL01000004">
    <property type="protein sequence ID" value="SDR14751.1"/>
    <property type="molecule type" value="Genomic_DNA"/>
</dbReference>
<reference evidence="3" key="1">
    <citation type="submission" date="2016-10" db="EMBL/GenBank/DDBJ databases">
        <authorList>
            <person name="Varghese N."/>
            <person name="Submissions S."/>
        </authorList>
    </citation>
    <scope>NUCLEOTIDE SEQUENCE [LARGE SCALE GENOMIC DNA]</scope>
    <source>
        <strain evidence="3">DSM 17072</strain>
    </source>
</reference>
<protein>
    <submittedName>
        <fullName evidence="2">Uncharacterized protein</fullName>
    </submittedName>
</protein>
<gene>
    <name evidence="2" type="ORF">SAMN05421664_3790</name>
</gene>
<dbReference type="RefSeq" id="WP_139166280.1">
    <property type="nucleotide sequence ID" value="NZ_FNKL01000004.1"/>
</dbReference>
<dbReference type="AlphaFoldDB" id="A0A1H1GNN8"/>
<sequence>MMKNLMNMMFKNQEDSMKMKVWSIILLIGFALFSVLIFVSKITFNNLMIYLVAFVAYVGFSLFFISSLNGDHSSFEMRKRMNRHS</sequence>
<proteinExistence type="predicted"/>
<evidence type="ECO:0000256" key="1">
    <source>
        <dbReference type="SAM" id="Phobius"/>
    </source>
</evidence>
<feature type="transmembrane region" description="Helical" evidence="1">
    <location>
        <begin position="21"/>
        <end position="42"/>
    </location>
</feature>
<dbReference type="OrthoDB" id="1273951at2"/>